<evidence type="ECO:0000313" key="1">
    <source>
        <dbReference type="EMBL" id="MBW8637238.1"/>
    </source>
</evidence>
<accession>A0AAE3D150</accession>
<comment type="caution">
    <text evidence="1">The sequence shown here is derived from an EMBL/GenBank/DDBJ whole genome shotgun (WGS) entry which is preliminary data.</text>
</comment>
<dbReference type="AlphaFoldDB" id="A0AAE3D150"/>
<keyword evidence="2" id="KW-1185">Reference proteome</keyword>
<evidence type="ECO:0008006" key="3">
    <source>
        <dbReference type="Google" id="ProtNLM"/>
    </source>
</evidence>
<organism evidence="1 2">
    <name type="scientific">Flavimaribacter sediminis</name>
    <dbReference type="NCBI Taxonomy" id="2865987"/>
    <lineage>
        <taxon>Bacteria</taxon>
        <taxon>Pseudomonadati</taxon>
        <taxon>Pseudomonadota</taxon>
        <taxon>Alphaproteobacteria</taxon>
        <taxon>Hyphomicrobiales</taxon>
        <taxon>Rhizobiaceae</taxon>
        <taxon>Flavimaribacter</taxon>
    </lineage>
</organism>
<protein>
    <recommendedName>
        <fullName evidence="3">Lipoprotein</fullName>
    </recommendedName>
</protein>
<dbReference type="RefSeq" id="WP_220227962.1">
    <property type="nucleotide sequence ID" value="NZ_JAICBX010000002.1"/>
</dbReference>
<name>A0AAE3D150_9HYPH</name>
<dbReference type="Proteomes" id="UP001196509">
    <property type="component" value="Unassembled WGS sequence"/>
</dbReference>
<dbReference type="PROSITE" id="PS51257">
    <property type="entry name" value="PROKAR_LIPOPROTEIN"/>
    <property type="match status" value="1"/>
</dbReference>
<sequence length="102" mass="10507">MTESKSGWAVALVAFVALGLTGCTASKPQPTVRSAGTTAPADLQLLCASEASTRFGANRDTILPVSSSQEGSNRYRVDLTMAGESAVCVISDTGIVESLQKV</sequence>
<gene>
    <name evidence="1" type="ORF">K1W69_08565</name>
</gene>
<proteinExistence type="predicted"/>
<reference evidence="1" key="1">
    <citation type="submission" date="2021-08" db="EMBL/GenBank/DDBJ databases">
        <title>Hoeflea bacterium WL0058 sp. nov., isolated from the sediment.</title>
        <authorList>
            <person name="Wang L."/>
            <person name="Zhang D."/>
        </authorList>
    </citation>
    <scope>NUCLEOTIDE SEQUENCE</scope>
    <source>
        <strain evidence="1">WL0058</strain>
    </source>
</reference>
<evidence type="ECO:0000313" key="2">
    <source>
        <dbReference type="Proteomes" id="UP001196509"/>
    </source>
</evidence>
<dbReference type="EMBL" id="JAICBX010000002">
    <property type="protein sequence ID" value="MBW8637238.1"/>
    <property type="molecule type" value="Genomic_DNA"/>
</dbReference>